<reference evidence="2 3" key="1">
    <citation type="journal article" date="2013" name="J. Virol.">
        <title>Insights into head-tailed viruses infecting extremely halophilic archaea.</title>
        <authorList>
            <person name="Pietila M.K."/>
            <person name="Laurinmaki P."/>
            <person name="Russell D.A."/>
            <person name="Ko C.C."/>
            <person name="Jacobs-Sera D."/>
            <person name="Butcher S.J."/>
            <person name="Bamford D.H."/>
            <person name="Hendrix R.W."/>
        </authorList>
    </citation>
    <scope>NUCLEOTIDE SEQUENCE [LARGE SCALE GENOMIC DNA]</scope>
</reference>
<evidence type="ECO:0000256" key="1">
    <source>
        <dbReference type="SAM" id="MobiDB-lite"/>
    </source>
</evidence>
<feature type="compositionally biased region" description="Basic and acidic residues" evidence="1">
    <location>
        <begin position="9"/>
        <end position="21"/>
    </location>
</feature>
<sequence length="62" mass="7054">MEQAIANAEADKLRSDKRVESVTVEHGDQGVKLVVVPRDRMARSELNSELHEFATWVEFEAQ</sequence>
<dbReference type="EMBL" id="KC117377">
    <property type="protein sequence ID" value="AGC34427.1"/>
    <property type="molecule type" value="Genomic_DNA"/>
</dbReference>
<dbReference type="KEGG" id="vg:14477299"/>
<gene>
    <name evidence="2" type="primary">58</name>
    <name evidence="2" type="ORF">HVTV1_58</name>
</gene>
<dbReference type="Proteomes" id="UP000011137">
    <property type="component" value="Segment"/>
</dbReference>
<keyword evidence="3" id="KW-1185">Reference proteome</keyword>
<protein>
    <submittedName>
        <fullName evidence="2">Uncharacterized protein</fullName>
    </submittedName>
</protein>
<dbReference type="RefSeq" id="YP_007378963.1">
    <property type="nucleotide sequence ID" value="NC_020158.1"/>
</dbReference>
<name>L7TNJ5_9CAUD</name>
<dbReference type="GeneID" id="14477299"/>
<dbReference type="OrthoDB" id="36070at10239"/>
<evidence type="ECO:0000313" key="3">
    <source>
        <dbReference type="Proteomes" id="UP000011137"/>
    </source>
</evidence>
<proteinExistence type="predicted"/>
<evidence type="ECO:0000313" key="2">
    <source>
        <dbReference type="EMBL" id="AGC34427.1"/>
    </source>
</evidence>
<organism evidence="2 3">
    <name type="scientific">Haloarcula vallismortis tailed virus 1</name>
    <dbReference type="NCBI Taxonomy" id="1262528"/>
    <lineage>
        <taxon>Viruses</taxon>
        <taxon>Duplodnaviria</taxon>
        <taxon>Heunggongvirae</taxon>
        <taxon>Uroviricota</taxon>
        <taxon>Caudoviricetes</taxon>
        <taxon>Thumleimavirales</taxon>
        <taxon>Druskaviridae</taxon>
        <taxon>Tredecimvirus</taxon>
        <taxon>Tredecimvirus thailandense</taxon>
        <taxon>Tredecimvirus HVTV1</taxon>
    </lineage>
</organism>
<feature type="region of interest" description="Disordered" evidence="1">
    <location>
        <begin position="1"/>
        <end position="21"/>
    </location>
</feature>
<accession>L7TNJ5</accession>